<sequence length="433" mass="47950">MATQGVEDQNLCLTETQVVAEKEISDIENEFVKMREEICALEGIKILDLTRVLAGPYCTMILSDLGADVLKIERPKVGDDTRAWGPPNIGNSSCYFMCVNRNKKSVSINLKDPEGQKIVRELALQSDVLVENYIPGKMEEYGLDYSTLRNLHPKLVYCSINGYGDTGPYAKRAGYDVIAASIGGLLHITGPDGGDPCKPGVALTDLTTGLYAHGAIMAALFQRERTGLGQRISINLLSAQIASLVNLGANHLLANQEAKRWGTAHESIVPYQSFATANGYLTIGGVNERQFRELCSKLNRLELADDKRFLSNSQRVENRKVLVEEISRTLATKTNEQWLAIFHDASFAYGPINTLSQAFQDPQVLHSRIVQEIEHPTAGILQLVGPPVQYSASENRIWLPPPELGQHTDEVLQQRLGYSPLQIEQLRNLEIIH</sequence>
<proteinExistence type="inferred from homology"/>
<dbReference type="GO" id="GO:0047369">
    <property type="term" value="F:succinate-hydroxymethylglutarate CoA-transferase activity"/>
    <property type="evidence" value="ECO:0007669"/>
    <property type="project" value="TreeGrafter"/>
</dbReference>
<evidence type="ECO:0000256" key="1">
    <source>
        <dbReference type="ARBA" id="ARBA00008383"/>
    </source>
</evidence>
<accession>A0A9N6WQ07</accession>
<dbReference type="Pfam" id="PF02515">
    <property type="entry name" value="CoA_transf_3"/>
    <property type="match status" value="1"/>
</dbReference>
<dbReference type="PANTHER" id="PTHR48207">
    <property type="entry name" value="SUCCINATE--HYDROXYMETHYLGLUTARATE COA-TRANSFERASE"/>
    <property type="match status" value="1"/>
</dbReference>
<dbReference type="EMBL" id="OC985848">
    <property type="protein sequence ID" value="CAG4642503.1"/>
    <property type="molecule type" value="Genomic_DNA"/>
</dbReference>
<protein>
    <submittedName>
        <fullName evidence="3">EOG090X05UC</fullName>
    </submittedName>
</protein>
<keyword evidence="2" id="KW-0808">Transferase</keyword>
<dbReference type="InterPro" id="IPR050483">
    <property type="entry name" value="CoA-transferase_III_domain"/>
</dbReference>
<gene>
    <name evidence="3" type="primary">EOG090X05UC</name>
</gene>
<dbReference type="InterPro" id="IPR044855">
    <property type="entry name" value="CoA-Trfase_III_dom3_sf"/>
</dbReference>
<reference evidence="3" key="1">
    <citation type="submission" date="2021-04" db="EMBL/GenBank/DDBJ databases">
        <authorList>
            <person name="Cornetti L."/>
        </authorList>
    </citation>
    <scope>NUCLEOTIDE SEQUENCE</scope>
</reference>
<dbReference type="PANTHER" id="PTHR48207:SF3">
    <property type="entry name" value="SUCCINATE--HYDROXYMETHYLGLUTARATE COA-TRANSFERASE"/>
    <property type="match status" value="1"/>
</dbReference>
<dbReference type="AlphaFoldDB" id="A0A9N6WQ07"/>
<comment type="similarity">
    <text evidence="1">Belongs to the CoA-transferase III family.</text>
</comment>
<organism evidence="3">
    <name type="scientific">Evadne anonyx</name>
    <dbReference type="NCBI Taxonomy" id="141404"/>
    <lineage>
        <taxon>Eukaryota</taxon>
        <taxon>Metazoa</taxon>
        <taxon>Ecdysozoa</taxon>
        <taxon>Arthropoda</taxon>
        <taxon>Crustacea</taxon>
        <taxon>Branchiopoda</taxon>
        <taxon>Diplostraca</taxon>
        <taxon>Cladocera</taxon>
        <taxon>Onychopoda</taxon>
        <taxon>Podonidae</taxon>
        <taxon>Evadne</taxon>
    </lineage>
</organism>
<dbReference type="Gene3D" id="3.40.50.10540">
    <property type="entry name" value="Crotonobetainyl-coa:carnitine coa-transferase, domain 1"/>
    <property type="match status" value="1"/>
</dbReference>
<dbReference type="GO" id="GO:0005739">
    <property type="term" value="C:mitochondrion"/>
    <property type="evidence" value="ECO:0007669"/>
    <property type="project" value="TreeGrafter"/>
</dbReference>
<dbReference type="SUPFAM" id="SSF89796">
    <property type="entry name" value="CoA-transferase family III (CaiB/BaiF)"/>
    <property type="match status" value="1"/>
</dbReference>
<dbReference type="Gene3D" id="3.30.1540.10">
    <property type="entry name" value="formyl-coa transferase, domain 3"/>
    <property type="match status" value="1"/>
</dbReference>
<evidence type="ECO:0000313" key="3">
    <source>
        <dbReference type="EMBL" id="CAG4642503.1"/>
    </source>
</evidence>
<dbReference type="FunFam" id="3.40.50.10540:FF:000005">
    <property type="entry name" value="succinate--hydroxymethylglutarate CoA-transferase isoform X1"/>
    <property type="match status" value="1"/>
</dbReference>
<dbReference type="InterPro" id="IPR003673">
    <property type="entry name" value="CoA-Trfase_fam_III"/>
</dbReference>
<evidence type="ECO:0000256" key="2">
    <source>
        <dbReference type="ARBA" id="ARBA00022679"/>
    </source>
</evidence>
<dbReference type="InterPro" id="IPR023606">
    <property type="entry name" value="CoA-Trfase_III_dom_1_sf"/>
</dbReference>
<name>A0A9N6WQ07_9CRUS</name>